<dbReference type="EMBL" id="JAUNZN010000007">
    <property type="protein sequence ID" value="KAK4818250.1"/>
    <property type="molecule type" value="Genomic_DNA"/>
</dbReference>
<proteinExistence type="predicted"/>
<evidence type="ECO:0000313" key="2">
    <source>
        <dbReference type="Proteomes" id="UP001333110"/>
    </source>
</evidence>
<gene>
    <name evidence="1" type="ORF">QYF61_009425</name>
</gene>
<name>A0AAN7N289_MYCAM</name>
<protein>
    <submittedName>
        <fullName evidence="1">Uncharacterized protein</fullName>
    </submittedName>
</protein>
<evidence type="ECO:0000313" key="1">
    <source>
        <dbReference type="EMBL" id="KAK4818250.1"/>
    </source>
</evidence>
<sequence length="92" mass="9630">MHATLTGSACAYLLPAAPCAEGSRAGLSTPEQSGRISSLDLLAKLLLMQPRIRLAFCAVSAHCRLMSSFLSISIPKSFSSGLLSITSSPSLY</sequence>
<dbReference type="Proteomes" id="UP001333110">
    <property type="component" value="Unassembled WGS sequence"/>
</dbReference>
<dbReference type="AlphaFoldDB" id="A0AAN7N289"/>
<comment type="caution">
    <text evidence="1">The sequence shown here is derived from an EMBL/GenBank/DDBJ whole genome shotgun (WGS) entry which is preliminary data.</text>
</comment>
<organism evidence="1 2">
    <name type="scientific">Mycteria americana</name>
    <name type="common">Wood stork</name>
    <dbReference type="NCBI Taxonomy" id="33587"/>
    <lineage>
        <taxon>Eukaryota</taxon>
        <taxon>Metazoa</taxon>
        <taxon>Chordata</taxon>
        <taxon>Craniata</taxon>
        <taxon>Vertebrata</taxon>
        <taxon>Euteleostomi</taxon>
        <taxon>Archelosauria</taxon>
        <taxon>Archosauria</taxon>
        <taxon>Dinosauria</taxon>
        <taxon>Saurischia</taxon>
        <taxon>Theropoda</taxon>
        <taxon>Coelurosauria</taxon>
        <taxon>Aves</taxon>
        <taxon>Neognathae</taxon>
        <taxon>Neoaves</taxon>
        <taxon>Aequornithes</taxon>
        <taxon>Ciconiiformes</taxon>
        <taxon>Ciconiidae</taxon>
        <taxon>Mycteria</taxon>
    </lineage>
</organism>
<accession>A0AAN7N289</accession>
<reference evidence="1 2" key="1">
    <citation type="journal article" date="2023" name="J. Hered.">
        <title>Chromosome-level genome of the wood stork (Mycteria americana) provides insight into avian chromosome evolution.</title>
        <authorList>
            <person name="Flamio R. Jr."/>
            <person name="Ramstad K.M."/>
        </authorList>
    </citation>
    <scope>NUCLEOTIDE SEQUENCE [LARGE SCALE GENOMIC DNA]</scope>
    <source>
        <strain evidence="1">JAX WOST 10</strain>
    </source>
</reference>
<keyword evidence="2" id="KW-1185">Reference proteome</keyword>